<dbReference type="InterPro" id="IPR004193">
    <property type="entry name" value="Glyco_hydro_13_N"/>
</dbReference>
<dbReference type="Gene3D" id="3.20.20.80">
    <property type="entry name" value="Glycosidases"/>
    <property type="match status" value="1"/>
</dbReference>
<dbReference type="SMART" id="SM00642">
    <property type="entry name" value="Aamy"/>
    <property type="match status" value="1"/>
</dbReference>
<dbReference type="Gene3D" id="2.60.40.10">
    <property type="entry name" value="Immunoglobulins"/>
    <property type="match status" value="1"/>
</dbReference>
<comment type="similarity">
    <text evidence="1">Belongs to the glycosyl hydrolase 13 family.</text>
</comment>
<evidence type="ECO:0000313" key="4">
    <source>
        <dbReference type="Proteomes" id="UP000294498"/>
    </source>
</evidence>
<organism evidence="3 4">
    <name type="scientific">Dinghuibacter silviterrae</name>
    <dbReference type="NCBI Taxonomy" id="1539049"/>
    <lineage>
        <taxon>Bacteria</taxon>
        <taxon>Pseudomonadati</taxon>
        <taxon>Bacteroidota</taxon>
        <taxon>Chitinophagia</taxon>
        <taxon>Chitinophagales</taxon>
        <taxon>Chitinophagaceae</taxon>
        <taxon>Dinghuibacter</taxon>
    </lineage>
</organism>
<dbReference type="Pfam" id="PF00128">
    <property type="entry name" value="Alpha-amylase"/>
    <property type="match status" value="1"/>
</dbReference>
<evidence type="ECO:0000256" key="1">
    <source>
        <dbReference type="ARBA" id="ARBA00008061"/>
    </source>
</evidence>
<dbReference type="GO" id="GO:0005975">
    <property type="term" value="P:carbohydrate metabolic process"/>
    <property type="evidence" value="ECO:0007669"/>
    <property type="project" value="InterPro"/>
</dbReference>
<dbReference type="OrthoDB" id="9761875at2"/>
<dbReference type="AlphaFoldDB" id="A0A4R8DS40"/>
<comment type="caution">
    <text evidence="3">The sequence shown here is derived from an EMBL/GenBank/DDBJ whole genome shotgun (WGS) entry which is preliminary data.</text>
</comment>
<protein>
    <submittedName>
        <fullName evidence="3">Putative secreted protein (Por secretion system target)</fullName>
    </submittedName>
</protein>
<evidence type="ECO:0000259" key="2">
    <source>
        <dbReference type="SMART" id="SM00642"/>
    </source>
</evidence>
<evidence type="ECO:0000313" key="3">
    <source>
        <dbReference type="EMBL" id="TDW99960.1"/>
    </source>
</evidence>
<dbReference type="Proteomes" id="UP000294498">
    <property type="component" value="Unassembled WGS sequence"/>
</dbReference>
<dbReference type="InterPro" id="IPR014756">
    <property type="entry name" value="Ig_E-set"/>
</dbReference>
<feature type="domain" description="Glycosyl hydrolase family 13 catalytic" evidence="2">
    <location>
        <begin position="424"/>
        <end position="799"/>
    </location>
</feature>
<dbReference type="Pfam" id="PF02922">
    <property type="entry name" value="CBM_48"/>
    <property type="match status" value="1"/>
</dbReference>
<dbReference type="InterPro" id="IPR013783">
    <property type="entry name" value="Ig-like_fold"/>
</dbReference>
<dbReference type="CDD" id="cd11350">
    <property type="entry name" value="AmyAc_4"/>
    <property type="match status" value="1"/>
</dbReference>
<proteinExistence type="inferred from homology"/>
<sequence length="988" mass="107823">MPKMNDNAYEKVRRQEKTSLPAWIRMFARLSFLLIATAGTTPGNAQLLTGSPTFPQDTSTITITLDATLGNQGLLNYSDPAHVYVYTGVITSASTSASDWLHLPFSNWSADTTAAALATYLGNNKYQYTIHNIRSFYNVPAGETIEKIAILFRSADGNTVQRNTDASDMFLTVYTGALAGQFTAPPFQPLYTPAPQPLSPAQGSTLPVTFVTNQAANLQLWYNGTSVGTATGATSVQATLSVATTGNQQVIATASAGATSISDTINFFVAGATTIAPLPAGIQEGINYLPGDTSVVLAFYAPLKHKVVVVGDFNNWTQNTAYQMNETPDSNYYWIQINGLTSGTEYAYQYVIDDSLQLADYNTEKVLDKSVDPTIPAATYPSLKTFPTAAKGTLASVIQTGQTPYTWQVADFQRPDKKGLMIYELWLADFTTAGNWQALIDTLSYLKNLGVNAIEVEPICNFEGSNSWGYNPNFYFAPDKVYGTATDVKRFVDACHAQGMAVIMDLVMNHSFGSSPMVQMYWNGSLGVPAANSPWFNQYPTHGDNVGYQFNHESPATIAFTKRVINYWLTNYHVDGYRWDLAKGFTQTRTCDATGNNCDINAWGNYDSSRVRTWDTIYNQMQAASSGSYCILEMFAATNEQVDETNAGMLVWQNMNSNYNQATMGYSNPSWDLSGGIFSAAGYGQPGLVVYQESHDEERLQYKNETYGNSSGAYNVKDTATGLQRDAAATAFWAMTPGPKMLTEFGELGFDYSINWCTNGTVDPSGSCRLTPKPIRWDYLSDTSRKKLHDVYAAMLKLRGKYSDLATATCTYSLGNAFKTLLLTAPDLSVMVIGNFDVVSSTGSVTFPTQAVWYEYFTGAGFQATGSPQSITLQPGEYRVYLSQNLSLTTPVTSVPLRDDSLLVKVVPNPASADAQVQFSIPDAGTTTLSVFSMTGQQLGVLNLGYISPHTQQVTLASITGNAFLSPGVYWVRLGVGDRFNICPFVKQ</sequence>
<dbReference type="NCBIfam" id="TIGR04183">
    <property type="entry name" value="Por_Secre_tail"/>
    <property type="match status" value="1"/>
</dbReference>
<reference evidence="3 4" key="1">
    <citation type="submission" date="2019-03" db="EMBL/GenBank/DDBJ databases">
        <title>Genomic Encyclopedia of Type Strains, Phase IV (KMG-IV): sequencing the most valuable type-strain genomes for metagenomic binning, comparative biology and taxonomic classification.</title>
        <authorList>
            <person name="Goeker M."/>
        </authorList>
    </citation>
    <scope>NUCLEOTIDE SEQUENCE [LARGE SCALE GENOMIC DNA]</scope>
    <source>
        <strain evidence="3 4">DSM 100059</strain>
    </source>
</reference>
<dbReference type="GO" id="GO:0004553">
    <property type="term" value="F:hydrolase activity, hydrolyzing O-glycosyl compounds"/>
    <property type="evidence" value="ECO:0007669"/>
    <property type="project" value="InterPro"/>
</dbReference>
<accession>A0A4R8DS40</accession>
<gene>
    <name evidence="3" type="ORF">EDB95_0977</name>
</gene>
<dbReference type="SUPFAM" id="SSF51445">
    <property type="entry name" value="(Trans)glycosidases"/>
    <property type="match status" value="1"/>
</dbReference>
<dbReference type="SUPFAM" id="SSF81296">
    <property type="entry name" value="E set domains"/>
    <property type="match status" value="1"/>
</dbReference>
<name>A0A4R8DS40_9BACT</name>
<dbReference type="InterPro" id="IPR017853">
    <property type="entry name" value="GH"/>
</dbReference>
<dbReference type="PANTHER" id="PTHR43002">
    <property type="entry name" value="GLYCOGEN DEBRANCHING ENZYME"/>
    <property type="match status" value="1"/>
</dbReference>
<keyword evidence="4" id="KW-1185">Reference proteome</keyword>
<dbReference type="InterPro" id="IPR026444">
    <property type="entry name" value="Secre_tail"/>
</dbReference>
<dbReference type="InterPro" id="IPR006047">
    <property type="entry name" value="GH13_cat_dom"/>
</dbReference>
<dbReference type="EMBL" id="SODV01000001">
    <property type="protein sequence ID" value="TDW99960.1"/>
    <property type="molecule type" value="Genomic_DNA"/>
</dbReference>